<dbReference type="Pfam" id="PF02368">
    <property type="entry name" value="Big_2"/>
    <property type="match status" value="1"/>
</dbReference>
<evidence type="ECO:0000256" key="4">
    <source>
        <dbReference type="ARBA" id="ARBA00022737"/>
    </source>
</evidence>
<dbReference type="Pfam" id="PF00082">
    <property type="entry name" value="Peptidase_S8"/>
    <property type="match status" value="1"/>
</dbReference>
<dbReference type="EMBL" id="JABZGF010000177">
    <property type="protein sequence ID" value="MBF0966700.1"/>
    <property type="molecule type" value="Genomic_DNA"/>
</dbReference>
<feature type="non-terminal residue" evidence="9">
    <location>
        <position position="1222"/>
    </location>
</feature>
<dbReference type="PANTHER" id="PTHR43399">
    <property type="entry name" value="SUBTILISIN-RELATED"/>
    <property type="match status" value="1"/>
</dbReference>
<name>A0A929WUG0_9ACTO</name>
<evidence type="ECO:0000313" key="10">
    <source>
        <dbReference type="Proteomes" id="UP000759246"/>
    </source>
</evidence>
<dbReference type="SUPFAM" id="SSF52743">
    <property type="entry name" value="Subtilisin-like"/>
    <property type="match status" value="1"/>
</dbReference>
<dbReference type="PRINTS" id="PR00723">
    <property type="entry name" value="SUBTILISIN"/>
</dbReference>
<accession>A0A929WUG0</accession>
<keyword evidence="6" id="KW-0720">Serine protease</keyword>
<evidence type="ECO:0000313" key="9">
    <source>
        <dbReference type="EMBL" id="MBF0966700.1"/>
    </source>
</evidence>
<dbReference type="AlphaFoldDB" id="A0A929WUG0"/>
<gene>
    <name evidence="9" type="ORF">HXK09_06025</name>
</gene>
<comment type="caution">
    <text evidence="7">Lacks conserved residue(s) required for the propagation of feature annotation.</text>
</comment>
<dbReference type="InterPro" id="IPR036852">
    <property type="entry name" value="Peptidase_S8/S53_dom_sf"/>
</dbReference>
<evidence type="ECO:0000256" key="2">
    <source>
        <dbReference type="ARBA" id="ARBA00022670"/>
    </source>
</evidence>
<dbReference type="PROSITE" id="PS51892">
    <property type="entry name" value="SUBTILASE"/>
    <property type="match status" value="1"/>
</dbReference>
<evidence type="ECO:0000256" key="1">
    <source>
        <dbReference type="ARBA" id="ARBA00011073"/>
    </source>
</evidence>
<dbReference type="InterPro" id="IPR018337">
    <property type="entry name" value="Cell_wall/Cho-bd_repeat"/>
</dbReference>
<dbReference type="Gene3D" id="3.50.30.30">
    <property type="match status" value="1"/>
</dbReference>
<organism evidence="9 10">
    <name type="scientific">Actinomyces bouchesdurhonensis</name>
    <dbReference type="NCBI Taxonomy" id="1852361"/>
    <lineage>
        <taxon>Bacteria</taxon>
        <taxon>Bacillati</taxon>
        <taxon>Actinomycetota</taxon>
        <taxon>Actinomycetes</taxon>
        <taxon>Actinomycetales</taxon>
        <taxon>Actinomycetaceae</taxon>
        <taxon>Actinomyces</taxon>
    </lineage>
</organism>
<feature type="domain" description="BIG2" evidence="8">
    <location>
        <begin position="1016"/>
        <end position="1093"/>
    </location>
</feature>
<evidence type="ECO:0000256" key="3">
    <source>
        <dbReference type="ARBA" id="ARBA00022729"/>
    </source>
</evidence>
<sequence length="1222" mass="128509">IVRLNEGIVGNDRAAAYRDVKARIAEAVAQASPGATIEDVRDYHHVFQGFAITAPRSTLAAIKATPGVEGAFVEGRHALVSDVDFWGINGGENSDDAPAMGTASQMTRANRAALAGEGQVVEVIDTRFDTSHEAFAGTVDAASLRLTKDTVAAVTGQLGAGKGGAWVSDKIPFAYDYGDGDADVLGSDDGGRETWGAYTEGTHAAALAAANGSAFKGAAPGAQLIVAKVTQDGADTASDSALLAALDDAAVLAPDVLTVSFATIEGMSSDSEALYSQVYQTLNAAGITVNAPAGNDGSGSYASDPDNGMIAVPASYSSTLAVASVSEQDIMGAVTFGDRRIGYRTITRMNQGDAPGFESLAEGTYRVVYARNGTTADLEKYLGSNYGDLSRTIILEDWGGTDDNGRDVELKHQLKNLKSLTSKPAGLMLAYVRDTDTPKKADVNRWFSVRAGTITKSDGDALREAIAASASGYVEVTVSPSATLSVPANVEASDFSSSGATSDLRLKPELAAPGGRVMAATPGNNYGRQSGTAEASAQVAGIAALVRQRVATDPAFAGKSAAEKNALVSNFLMGTAHPLADATLEDGTFYSPRRVGAGLVDAVAATTSPVYPTVVGAADPSRPKADLGDGTQGWTFQVNLTNVSDTAHTYSLGGQALSENVENGLFTRHATNWAGRGIDLTFSADSVTVPASSSATVTVTVTPREAFASYASATTPNGTFVDGAVTFTSADGQPDLTVPYMGFYGSWGAPNVFDQQWPNNHKVGYGSTVAHGVMPFGQSNPFQEEDARMADGIDPDRVVISRSTEERARRSIGTETVLLRAVPSLTFTLTNEAGQTLRSVTCDRADKSVYDDHWRASHNVEFMSPGCAPRFDGYDADGNELPDGRYTVTIEASNYGPSAQTHRTSYSFWLDTAAPTVSNVSVAGEGDARTLSFDLTDSSPIAGYGFSLSQDGAVTMWHVEDNPSARADDGLFHQHYEVRLSEVTQALGENPSSLYLQAWDWPVNRGSAAVVVTPVAMTSLSVSPQAATMTVGDTATVRATHQPDDANVTDVVWSSSNEAVATVDQDGVVSAVGAGEATITVSDPTQPSVSASVAVRVSAAGPASQAGSWRWDVHGWWYRYEDGSYPSDTTLVLDGATYRFDAAGYMRTGWVSERGVWYYHHASGAQAKGWVLDGVHWYYMDPDTGAMVTGWLQVGGTWYYLSPADGAMVTGWFKDGDHWFYL</sequence>
<dbReference type="Gene3D" id="2.10.270.10">
    <property type="entry name" value="Cholin Binding"/>
    <property type="match status" value="2"/>
</dbReference>
<evidence type="ECO:0000256" key="7">
    <source>
        <dbReference type="PROSITE-ProRule" id="PRU01240"/>
    </source>
</evidence>
<dbReference type="Proteomes" id="UP000759246">
    <property type="component" value="Unassembled WGS sequence"/>
</dbReference>
<comment type="caution">
    <text evidence="9">The sequence shown here is derived from an EMBL/GenBank/DDBJ whole genome shotgun (WGS) entry which is preliminary data.</text>
</comment>
<evidence type="ECO:0000256" key="5">
    <source>
        <dbReference type="ARBA" id="ARBA00022801"/>
    </source>
</evidence>
<evidence type="ECO:0000259" key="8">
    <source>
        <dbReference type="SMART" id="SM00635"/>
    </source>
</evidence>
<dbReference type="SMART" id="SM00635">
    <property type="entry name" value="BID_2"/>
    <property type="match status" value="1"/>
</dbReference>
<dbReference type="GO" id="GO:0004252">
    <property type="term" value="F:serine-type endopeptidase activity"/>
    <property type="evidence" value="ECO:0007669"/>
    <property type="project" value="InterPro"/>
</dbReference>
<dbReference type="SUPFAM" id="SSF49373">
    <property type="entry name" value="Invasin/intimin cell-adhesion fragments"/>
    <property type="match status" value="1"/>
</dbReference>
<keyword evidence="3" id="KW-0732">Signal</keyword>
<dbReference type="Pfam" id="PF06280">
    <property type="entry name" value="fn3_5"/>
    <property type="match status" value="1"/>
</dbReference>
<dbReference type="Pfam" id="PF01473">
    <property type="entry name" value="Choline_bind_1"/>
    <property type="match status" value="1"/>
</dbReference>
<dbReference type="GO" id="GO:0016020">
    <property type="term" value="C:membrane"/>
    <property type="evidence" value="ECO:0007669"/>
    <property type="project" value="InterPro"/>
</dbReference>
<feature type="non-terminal residue" evidence="9">
    <location>
        <position position="1"/>
    </location>
</feature>
<dbReference type="InterPro" id="IPR010435">
    <property type="entry name" value="C5a/SBT2-like_Fn3"/>
</dbReference>
<keyword evidence="5" id="KW-0378">Hydrolase</keyword>
<evidence type="ECO:0000256" key="6">
    <source>
        <dbReference type="ARBA" id="ARBA00022825"/>
    </source>
</evidence>
<dbReference type="Gene3D" id="3.40.50.200">
    <property type="entry name" value="Peptidase S8/S53 domain"/>
    <property type="match status" value="1"/>
</dbReference>
<dbReference type="InterPro" id="IPR008964">
    <property type="entry name" value="Invasin/intimin_cell_adhesion"/>
</dbReference>
<dbReference type="InterPro" id="IPR003343">
    <property type="entry name" value="Big_2"/>
</dbReference>
<protein>
    <submittedName>
        <fullName evidence="9">S8 family serine peptidase</fullName>
    </submittedName>
</protein>
<dbReference type="Gene3D" id="2.60.40.1710">
    <property type="entry name" value="Subtilisin-like superfamily"/>
    <property type="match status" value="1"/>
</dbReference>
<dbReference type="InterPro" id="IPR051048">
    <property type="entry name" value="Peptidase_S8/S53_subtilisin"/>
</dbReference>
<dbReference type="InterPro" id="IPR000209">
    <property type="entry name" value="Peptidase_S8/S53_dom"/>
</dbReference>
<comment type="similarity">
    <text evidence="1 7">Belongs to the peptidase S8 family.</text>
</comment>
<reference evidence="9" key="1">
    <citation type="submission" date="2020-04" db="EMBL/GenBank/DDBJ databases">
        <title>Deep metagenomics examines the oral microbiome during advanced dental caries in children, revealing novel taxa and co-occurrences with host molecules.</title>
        <authorList>
            <person name="Baker J.L."/>
            <person name="Morton J.T."/>
            <person name="Dinis M."/>
            <person name="Alvarez R."/>
            <person name="Tran N.C."/>
            <person name="Knight R."/>
            <person name="Edlund A."/>
        </authorList>
    </citation>
    <scope>NUCLEOTIDE SEQUENCE</scope>
    <source>
        <strain evidence="9">JCVI_30_bin.13</strain>
    </source>
</reference>
<dbReference type="GO" id="GO:0006508">
    <property type="term" value="P:proteolysis"/>
    <property type="evidence" value="ECO:0007669"/>
    <property type="project" value="UniProtKB-KW"/>
</dbReference>
<dbReference type="SUPFAM" id="SSF69360">
    <property type="entry name" value="Cell wall binding repeat"/>
    <property type="match status" value="1"/>
</dbReference>
<dbReference type="InterPro" id="IPR015500">
    <property type="entry name" value="Peptidase_S8_subtilisin-rel"/>
</dbReference>
<keyword evidence="2" id="KW-0645">Protease</keyword>
<keyword evidence="4" id="KW-0677">Repeat</keyword>
<dbReference type="Gene3D" id="2.60.40.1080">
    <property type="match status" value="1"/>
</dbReference>
<dbReference type="PANTHER" id="PTHR43399:SF4">
    <property type="entry name" value="CELL WALL-ASSOCIATED PROTEASE"/>
    <property type="match status" value="1"/>
</dbReference>
<proteinExistence type="inferred from homology"/>
<dbReference type="Pfam" id="PF19127">
    <property type="entry name" value="Choline_bind_3"/>
    <property type="match status" value="1"/>
</dbReference>